<accession>Q029W2</accession>
<dbReference type="eggNOG" id="ENOG502ZA2Y">
    <property type="taxonomic scope" value="Bacteria"/>
</dbReference>
<evidence type="ECO:0000313" key="2">
    <source>
        <dbReference type="EMBL" id="ABJ82164.1"/>
    </source>
</evidence>
<name>Q029W2_SOLUE</name>
<dbReference type="KEGG" id="sus:Acid_1170"/>
<evidence type="ECO:0000259" key="1">
    <source>
        <dbReference type="Pfam" id="PF13709"/>
    </source>
</evidence>
<reference evidence="2" key="1">
    <citation type="submission" date="2006-10" db="EMBL/GenBank/DDBJ databases">
        <title>Complete sequence of Solibacter usitatus Ellin6076.</title>
        <authorList>
            <consortium name="US DOE Joint Genome Institute"/>
            <person name="Copeland A."/>
            <person name="Lucas S."/>
            <person name="Lapidus A."/>
            <person name="Barry K."/>
            <person name="Detter J.C."/>
            <person name="Glavina del Rio T."/>
            <person name="Hammon N."/>
            <person name="Israni S."/>
            <person name="Dalin E."/>
            <person name="Tice H."/>
            <person name="Pitluck S."/>
            <person name="Thompson L.S."/>
            <person name="Brettin T."/>
            <person name="Bruce D."/>
            <person name="Han C."/>
            <person name="Tapia R."/>
            <person name="Gilna P."/>
            <person name="Schmutz J."/>
            <person name="Larimer F."/>
            <person name="Land M."/>
            <person name="Hauser L."/>
            <person name="Kyrpides N."/>
            <person name="Mikhailova N."/>
            <person name="Janssen P.H."/>
            <person name="Kuske C.R."/>
            <person name="Richardson P."/>
        </authorList>
    </citation>
    <scope>NUCLEOTIDE SEQUENCE</scope>
    <source>
        <strain evidence="2">Ellin6076</strain>
    </source>
</reference>
<sequence length="283" mass="32741" precursor="true">MISRRALGLLGAGFLAIGAVCAFQKPFRVYPSMEGYDNIAVPPDWQSKTEWTQARLMYPQHPDARFARFRYGRLDWREGGTSWTQDYPRADRHFATALKRLTRLDVRVAEQPSSPDDLDDFFNWPWLVAGEMGDWLLTDAQAKTLREYLLRGGFIYMDDFWGAEEYGRFAESMSRVFPDRPVVEIDDRDPIFHVVYDLDDRYQVPGMWALRGGRGGWMGQRAAGTKAHWMGIYDDHNRLMVAMSFNSDVGDSWEWADEPTYPEKYSALGIRLGVNYVVYSMSH</sequence>
<organism evidence="2">
    <name type="scientific">Solibacter usitatus (strain Ellin6076)</name>
    <dbReference type="NCBI Taxonomy" id="234267"/>
    <lineage>
        <taxon>Bacteria</taxon>
        <taxon>Pseudomonadati</taxon>
        <taxon>Acidobacteriota</taxon>
        <taxon>Terriglobia</taxon>
        <taxon>Bryobacterales</taxon>
        <taxon>Solibacteraceae</taxon>
        <taxon>Candidatus Solibacter</taxon>
    </lineage>
</organism>
<protein>
    <recommendedName>
        <fullName evidence="1">DUF4159 domain-containing protein</fullName>
    </recommendedName>
</protein>
<dbReference type="AlphaFoldDB" id="Q029W2"/>
<dbReference type="EMBL" id="CP000473">
    <property type="protein sequence ID" value="ABJ82164.1"/>
    <property type="molecule type" value="Genomic_DNA"/>
</dbReference>
<dbReference type="HOGENOM" id="CLU_058818_1_0_0"/>
<gene>
    <name evidence="2" type="ordered locus">Acid_1170</name>
</gene>
<dbReference type="STRING" id="234267.Acid_1170"/>
<dbReference type="Gene3D" id="3.40.50.12140">
    <property type="entry name" value="Domain of unknown function DUF4159"/>
    <property type="match status" value="1"/>
</dbReference>
<dbReference type="InParanoid" id="Q029W2"/>
<proteinExistence type="predicted"/>
<feature type="domain" description="DUF4159" evidence="1">
    <location>
        <begin position="65"/>
        <end position="281"/>
    </location>
</feature>
<dbReference type="InterPro" id="IPR025297">
    <property type="entry name" value="DUF4159"/>
</dbReference>
<dbReference type="Pfam" id="PF13709">
    <property type="entry name" value="DUF4159"/>
    <property type="match status" value="1"/>
</dbReference>